<dbReference type="Proteomes" id="UP000054526">
    <property type="component" value="Unassembled WGS sequence"/>
</dbReference>
<dbReference type="SUPFAM" id="SSF52540">
    <property type="entry name" value="P-loop containing nucleoside triphosphate hydrolases"/>
    <property type="match status" value="1"/>
</dbReference>
<keyword evidence="2" id="KW-1185">Reference proteome</keyword>
<gene>
    <name evidence="1" type="ORF">SD71_01080</name>
</gene>
<comment type="caution">
    <text evidence="1">The sequence shown here is derived from an EMBL/GenBank/DDBJ whole genome shotgun (WGS) entry which is preliminary data.</text>
</comment>
<accession>A0ABR5AA80</accession>
<evidence type="ECO:0000313" key="1">
    <source>
        <dbReference type="EMBL" id="KIL37317.1"/>
    </source>
</evidence>
<sequence>MIFFRKNITEGWERIILSKQSSANFQPSINLRFDFGKADFVDRFIPTAAHVNPFQEILKGFIEDGPKSHIISGPYGSGKSLMGVVIASLLSKKLDQSTIDKLSAKFNLVDAKVSNLINKVANSKISYIPVILEGNVHNLHRALISSIYKALKSDGTNIIMPNLISEILGTIKTWELNYPATYSLFEKKLSENKQHLKTWINQVESYDDQAITWFTNIYPELTSGAHFVPKYSGELVTQILYLLNELNKLGKGLFVVHDEFGRFLQSMNPNEINEAMQDLQDLAELASHNDYHNFNYLLISHKNMRQYAYRLSEDMQKEFQRIEKRFAIHHIESDQSTFVRIANIVTEDMRAQWNPNQFRNHIQDGLLKYNLFPELSHAEQRSLIIEQGYPLHPSSLFSMPKLANLVAQNERTLFTFLESNDAGGLRYHFDKFNDWYTPDKLFDYFEPSFDEFEHESNVKRSYLLYKRLQKRLVPSEDLEDQLKILKLITLWDITNLNTKIILSRDFLAFSLMFTEEKVQGLLDQLYETKIIRYLNDEDRFILYEGSIVDVNKEIEHLLVTSSFSVKQKLDLAEQLLEVKSYLPKLYNDEKSITRFAQVKFIDESEIGEETLSIQSNKNLDFQIVFVISDDASKHGALTARIDSYSRRHEKVIFVVYNQTFNHFYKDLETLLVIEKLQQDKVFLIQDRFLIDELNFMKRSLHYRVKDEISPFINFSPDASWLYKGEQLVVSDERTLSNNLSNIMFDLYPDTPEIRNEAFNRRFIAKVQEKNAYKVIDKILEKIKTNSEEISISGFGPDYLIYATVLKNHELDPIRPHLLKDKSLLNLRKSLLNVLKKENAPLADLVAVFRESPFAVRLPVIPVLLPALLGKEWKYLLFYNNGMFMQSVDGATLWKMVHDPENYSFAFQSIEDRYGPLITLIEECFASYIYDEDRGLQTAVYLSKVLLRWYNSLPRLARVTHKQSAASNMFRQIVRSSEMRPLEAIQQLYSFTNMGEDKLKLEAAKNESEDYLEKHNEYLESVVLSTMNLAAYSDIQSWTESQSSLLKKTSKLLSSILVSNDDNYVDSISQAIVGVSRNDWSDATDEVFQTELWNELSHLQNPDNNMNYIEINDGGASLVLPKVDLSSKSKIIYDDISRKLKYTGRTVTKDELLMVLWNLIQDISDTNSANENQQTLSKEG</sequence>
<dbReference type="EMBL" id="JXAL01000001">
    <property type="protein sequence ID" value="KIL37317.1"/>
    <property type="molecule type" value="Genomic_DNA"/>
</dbReference>
<name>A0ABR5AA80_9BACL</name>
<evidence type="ECO:0000313" key="2">
    <source>
        <dbReference type="Proteomes" id="UP000054526"/>
    </source>
</evidence>
<protein>
    <submittedName>
        <fullName evidence="1">Uncharacterized protein</fullName>
    </submittedName>
</protein>
<dbReference type="InterPro" id="IPR027417">
    <property type="entry name" value="P-loop_NTPase"/>
</dbReference>
<reference evidence="1 2" key="1">
    <citation type="submission" date="2014-12" db="EMBL/GenBank/DDBJ databases">
        <title>Draft genome sequence of Cohnella kolymensis strain B-2846.</title>
        <authorList>
            <person name="Karlyshev A.V."/>
            <person name="Kudryashova E.B."/>
        </authorList>
    </citation>
    <scope>NUCLEOTIDE SEQUENCE [LARGE SCALE GENOMIC DNA]</scope>
    <source>
        <strain evidence="1 2">VKM B-2846</strain>
    </source>
</reference>
<organism evidence="1 2">
    <name type="scientific">Cohnella kolymensis</name>
    <dbReference type="NCBI Taxonomy" id="1590652"/>
    <lineage>
        <taxon>Bacteria</taxon>
        <taxon>Bacillati</taxon>
        <taxon>Bacillota</taxon>
        <taxon>Bacilli</taxon>
        <taxon>Bacillales</taxon>
        <taxon>Paenibacillaceae</taxon>
        <taxon>Cohnella</taxon>
    </lineage>
</organism>
<proteinExistence type="predicted"/>